<keyword evidence="2" id="KW-1133">Transmembrane helix</keyword>
<comment type="caution">
    <text evidence="3">The sequence shown here is derived from an EMBL/GenBank/DDBJ whole genome shotgun (WGS) entry which is preliminary data.</text>
</comment>
<dbReference type="RefSeq" id="WP_161003660.1">
    <property type="nucleotide sequence ID" value="NZ_WEZQ01000011.1"/>
</dbReference>
<evidence type="ECO:0000313" key="3">
    <source>
        <dbReference type="EMBL" id="MYV17247.1"/>
    </source>
</evidence>
<dbReference type="InterPro" id="IPR029050">
    <property type="entry name" value="Immunoprotect_excell_Ig-like"/>
</dbReference>
<sequence>MKKGPLVLRILVLVFLVIVLFFSTPPLKSKLKKTNNNHPVNSALLAMPPRRQTFKLREVAESRNVKLRVNNFKVKSFTDKDADGVKHVRNYGVVNFTIINDSNRDFQFVASDFELMNQEEYSQYLSQNFYGSSSTTQSTPDDERTDSISVDNLEQGSHVSGNLYFQYQKAKPKVDKMWFILKHEKDSNYIGPCLFPEDVSVDVGQG</sequence>
<evidence type="ECO:0000256" key="2">
    <source>
        <dbReference type="SAM" id="Phobius"/>
    </source>
</evidence>
<evidence type="ECO:0000313" key="4">
    <source>
        <dbReference type="Proteomes" id="UP000449209"/>
    </source>
</evidence>
<keyword evidence="1" id="KW-0732">Signal</keyword>
<feature type="transmembrane region" description="Helical" evidence="2">
    <location>
        <begin position="6"/>
        <end position="23"/>
    </location>
</feature>
<reference evidence="3 4" key="1">
    <citation type="journal article" date="2019" name="Appl. Environ. Microbiol.">
        <title>Genetic determinants of hydroxycinnamic acid metabolism in heterofermentative lactobacilli.</title>
        <authorList>
            <person name="Gaur G."/>
            <person name="Oh J.H."/>
            <person name="Filannino P."/>
            <person name="Gobbetti M."/>
            <person name="van Pijkeren J.P."/>
            <person name="Ganzle M.G."/>
        </authorList>
    </citation>
    <scope>NUCLEOTIDE SEQUENCE [LARGE SCALE GENOMIC DNA]</scope>
    <source>
        <strain evidence="3 4">C5</strain>
    </source>
</reference>
<name>A0A6N9I368_9LACO</name>
<protein>
    <submittedName>
        <fullName evidence="3">DUF4352 domain-containing protein</fullName>
    </submittedName>
</protein>
<dbReference type="Gene3D" id="2.60.40.1240">
    <property type="match status" value="1"/>
</dbReference>
<dbReference type="EMBL" id="WEZQ01000011">
    <property type="protein sequence ID" value="MYV17247.1"/>
    <property type="molecule type" value="Genomic_DNA"/>
</dbReference>
<keyword evidence="2" id="KW-0812">Transmembrane</keyword>
<organism evidence="3 4">
    <name type="scientific">Furfurilactobacillus milii</name>
    <dbReference type="NCBI Taxonomy" id="2888272"/>
    <lineage>
        <taxon>Bacteria</taxon>
        <taxon>Bacillati</taxon>
        <taxon>Bacillota</taxon>
        <taxon>Bacilli</taxon>
        <taxon>Lactobacillales</taxon>
        <taxon>Lactobacillaceae</taxon>
        <taxon>Furfurilactobacillus</taxon>
    </lineage>
</organism>
<keyword evidence="2" id="KW-0472">Membrane</keyword>
<evidence type="ECO:0000256" key="1">
    <source>
        <dbReference type="ARBA" id="ARBA00022729"/>
    </source>
</evidence>
<proteinExistence type="predicted"/>
<accession>A0A6N9I368</accession>
<gene>
    <name evidence="3" type="ORF">GB993_06990</name>
</gene>
<dbReference type="Proteomes" id="UP000449209">
    <property type="component" value="Unassembled WGS sequence"/>
</dbReference>
<dbReference type="AlphaFoldDB" id="A0A6N9I368"/>